<protein>
    <submittedName>
        <fullName evidence="1">Uncharacterized protein</fullName>
    </submittedName>
</protein>
<evidence type="ECO:0000313" key="1">
    <source>
        <dbReference type="EMBL" id="PTB72647.1"/>
    </source>
</evidence>
<dbReference type="OrthoDB" id="7250310at2759"/>
<dbReference type="InterPro" id="IPR011008">
    <property type="entry name" value="Dimeric_a/b-barrel"/>
</dbReference>
<name>A0A2T4BTK4_TRILO</name>
<keyword evidence="2" id="KW-1185">Reference proteome</keyword>
<dbReference type="SUPFAM" id="SSF54909">
    <property type="entry name" value="Dimeric alpha+beta barrel"/>
    <property type="match status" value="1"/>
</dbReference>
<dbReference type="AlphaFoldDB" id="A0A2T4BTK4"/>
<reference evidence="1 2" key="1">
    <citation type="submission" date="2016-07" db="EMBL/GenBank/DDBJ databases">
        <title>Multiple horizontal gene transfer events from other fungi enriched the ability of initially mycotrophic Trichoderma (Ascomycota) to feed on dead plant biomass.</title>
        <authorList>
            <consortium name="DOE Joint Genome Institute"/>
            <person name="Aerts A."/>
            <person name="Atanasova L."/>
            <person name="Chenthamara K."/>
            <person name="Zhang J."/>
            <person name="Grujic M."/>
            <person name="Henrissat B."/>
            <person name="Kuo A."/>
            <person name="Salamov A."/>
            <person name="Lipzen A."/>
            <person name="Labutti K."/>
            <person name="Barry K."/>
            <person name="Miao Y."/>
            <person name="Rahimi M.J."/>
            <person name="Shen Q."/>
            <person name="Grigoriev I.V."/>
            <person name="Kubicek C.P."/>
            <person name="Druzhinina I.S."/>
        </authorList>
    </citation>
    <scope>NUCLEOTIDE SEQUENCE [LARGE SCALE GENOMIC DNA]</scope>
    <source>
        <strain evidence="1 2">ATCC 18648</strain>
    </source>
</reference>
<evidence type="ECO:0000313" key="2">
    <source>
        <dbReference type="Proteomes" id="UP000240760"/>
    </source>
</evidence>
<organism evidence="1 2">
    <name type="scientific">Trichoderma longibrachiatum ATCC 18648</name>
    <dbReference type="NCBI Taxonomy" id="983965"/>
    <lineage>
        <taxon>Eukaryota</taxon>
        <taxon>Fungi</taxon>
        <taxon>Dikarya</taxon>
        <taxon>Ascomycota</taxon>
        <taxon>Pezizomycotina</taxon>
        <taxon>Sordariomycetes</taxon>
        <taxon>Hypocreomycetidae</taxon>
        <taxon>Hypocreales</taxon>
        <taxon>Hypocreaceae</taxon>
        <taxon>Trichoderma</taxon>
    </lineage>
</organism>
<dbReference type="PANTHER" id="PTHR35174">
    <property type="entry name" value="BLL7171 PROTEIN-RELATED"/>
    <property type="match status" value="1"/>
</dbReference>
<proteinExistence type="predicted"/>
<accession>A0A2T4BTK4</accession>
<gene>
    <name evidence="1" type="ORF">M440DRAFT_1341003</name>
</gene>
<dbReference type="EMBL" id="KZ679140">
    <property type="protein sequence ID" value="PTB72647.1"/>
    <property type="molecule type" value="Genomic_DNA"/>
</dbReference>
<dbReference type="Proteomes" id="UP000240760">
    <property type="component" value="Unassembled WGS sequence"/>
</dbReference>
<sequence length="472" mass="53729">METLLRQAFAECFPHDELHLDSFVRYQVNSLETSINLFEKIYQDEQRVLRERQSQPSSPAREWWDCSLDKSPCKWLSLENDSNPKRLISTGHDKMILPNPNKQLPHYVYPFDMWVTKLAEGDLTLYINGKKIVPHRSGVDYLIPAGTIADDVWYRSQAGTMILFYGSCSSYNPCVGRELVPWTRGVSNKRLGQQGEIDVGQYDTDLVLTIADTETTSEQYTVYADGKEIGSTHGRLTLGKDKYKRDHINRVNVGSGAAGALRSIANDGFWGSFRIPRGTRKITISDEDSDYDFAFEYRLDKACAWMMMDVGKTSNTHSAMPRFIYLMKANAMAEAPPCEISPEIFEAMCSYNEELNDAGILLDAEGLRPTSVDSFRLKYSTDNLPEVIPGPFDVTTETHVCGWWVVRTKDAEEALEWAKKIPMQSGEVVVRRIGCMEELGEGYTKQLKQREAKLRHDTAKRIMELAEKDQFD</sequence>
<dbReference type="Gene3D" id="3.30.70.1060">
    <property type="entry name" value="Dimeric alpha+beta barrel"/>
    <property type="match status" value="1"/>
</dbReference>